<proteinExistence type="predicted"/>
<comment type="caution">
    <text evidence="1">The sequence shown here is derived from an EMBL/GenBank/DDBJ whole genome shotgun (WGS) entry which is preliminary data.</text>
</comment>
<sequence length="49" mass="5762">MITNKSKLNPLKVYNKDKPNKWGTKFYLTCCYTTAYCTTYLKCCVARNK</sequence>
<evidence type="ECO:0008006" key="3">
    <source>
        <dbReference type="Google" id="ProtNLM"/>
    </source>
</evidence>
<dbReference type="Proteomes" id="UP000429607">
    <property type="component" value="Unassembled WGS sequence"/>
</dbReference>
<dbReference type="EMBL" id="QXFV01000349">
    <property type="protein sequence ID" value="KAE9040285.1"/>
    <property type="molecule type" value="Genomic_DNA"/>
</dbReference>
<evidence type="ECO:0000313" key="2">
    <source>
        <dbReference type="Proteomes" id="UP000429607"/>
    </source>
</evidence>
<name>A0A6A3NIR6_9STRA</name>
<accession>A0A6A3NIR6</accession>
<dbReference type="AlphaFoldDB" id="A0A6A3NIR6"/>
<evidence type="ECO:0000313" key="1">
    <source>
        <dbReference type="EMBL" id="KAE9040285.1"/>
    </source>
</evidence>
<organism evidence="1 2">
    <name type="scientific">Phytophthora rubi</name>
    <dbReference type="NCBI Taxonomy" id="129364"/>
    <lineage>
        <taxon>Eukaryota</taxon>
        <taxon>Sar</taxon>
        <taxon>Stramenopiles</taxon>
        <taxon>Oomycota</taxon>
        <taxon>Peronosporomycetes</taxon>
        <taxon>Peronosporales</taxon>
        <taxon>Peronosporaceae</taxon>
        <taxon>Phytophthora</taxon>
    </lineage>
</organism>
<gene>
    <name evidence="1" type="ORF">PR001_g7147</name>
</gene>
<protein>
    <recommendedName>
        <fullName evidence="3">PiggyBac transposable element-derived protein domain-containing protein</fullName>
    </recommendedName>
</protein>
<reference evidence="1 2" key="1">
    <citation type="submission" date="2018-09" db="EMBL/GenBank/DDBJ databases">
        <title>Genomic investigation of the strawberry pathogen Phytophthora fragariae indicates pathogenicity is determined by transcriptional variation in three key races.</title>
        <authorList>
            <person name="Adams T.M."/>
            <person name="Armitage A.D."/>
            <person name="Sobczyk M.K."/>
            <person name="Bates H.J."/>
            <person name="Dunwell J.M."/>
            <person name="Nellist C.F."/>
            <person name="Harrison R.J."/>
        </authorList>
    </citation>
    <scope>NUCLEOTIDE SEQUENCE [LARGE SCALE GENOMIC DNA]</scope>
    <source>
        <strain evidence="1 2">SCRP249</strain>
    </source>
</reference>